<sequence length="198" mass="23040">MFRLYYTKCLTFIPKVSFHYSFIPTNRIPQHQICKDGIEFDDNTKIKADVVVFATGYDGSKKKVKSILPEPLAACWNTLLVSHTYKGHNSSFDPKHGIRGLSRECFEPSLFGTVQQMLEQTNLTFLTLGEPGCFLRDFHFFTCLLKHLLHTWELKFVTFSINHSDEICEEMGWTSWRKNTWLPEVFSPNGSQDYLKKQ</sequence>
<keyword evidence="2" id="KW-1185">Reference proteome</keyword>
<accession>A0A6J5XXT3</accession>
<dbReference type="OrthoDB" id="66881at2759"/>
<reference evidence="2" key="1">
    <citation type="journal article" date="2020" name="Genome Biol.">
        <title>Gamete binning: chromosome-level and haplotype-resolved genome assembly enabled by high-throughput single-cell sequencing of gamete genomes.</title>
        <authorList>
            <person name="Campoy J.A."/>
            <person name="Sun H."/>
            <person name="Goel M."/>
            <person name="Jiao W.-B."/>
            <person name="Folz-Donahue K."/>
            <person name="Wang N."/>
            <person name="Rubio M."/>
            <person name="Liu C."/>
            <person name="Kukat C."/>
            <person name="Ruiz D."/>
            <person name="Huettel B."/>
            <person name="Schneeberger K."/>
        </authorList>
    </citation>
    <scope>NUCLEOTIDE SEQUENCE [LARGE SCALE GENOMIC DNA]</scope>
    <source>
        <strain evidence="2">cv. Rojo Pasion</strain>
    </source>
</reference>
<dbReference type="EMBL" id="CAEKKB010000007">
    <property type="protein sequence ID" value="CAB4318469.1"/>
    <property type="molecule type" value="Genomic_DNA"/>
</dbReference>
<evidence type="ECO:0008006" key="3">
    <source>
        <dbReference type="Google" id="ProtNLM"/>
    </source>
</evidence>
<protein>
    <recommendedName>
        <fullName evidence="3">Flavin-containing monooxygenase</fullName>
    </recommendedName>
</protein>
<evidence type="ECO:0000313" key="2">
    <source>
        <dbReference type="Proteomes" id="UP000507245"/>
    </source>
</evidence>
<dbReference type="AlphaFoldDB" id="A0A6J5XXT3"/>
<dbReference type="Proteomes" id="UP000507245">
    <property type="component" value="Unassembled WGS sequence"/>
</dbReference>
<organism evidence="1 2">
    <name type="scientific">Prunus armeniaca</name>
    <name type="common">Apricot</name>
    <name type="synonym">Armeniaca vulgaris</name>
    <dbReference type="NCBI Taxonomy" id="36596"/>
    <lineage>
        <taxon>Eukaryota</taxon>
        <taxon>Viridiplantae</taxon>
        <taxon>Streptophyta</taxon>
        <taxon>Embryophyta</taxon>
        <taxon>Tracheophyta</taxon>
        <taxon>Spermatophyta</taxon>
        <taxon>Magnoliopsida</taxon>
        <taxon>eudicotyledons</taxon>
        <taxon>Gunneridae</taxon>
        <taxon>Pentapetalae</taxon>
        <taxon>rosids</taxon>
        <taxon>fabids</taxon>
        <taxon>Rosales</taxon>
        <taxon>Rosaceae</taxon>
        <taxon>Amygdaloideae</taxon>
        <taxon>Amygdaleae</taxon>
        <taxon>Prunus</taxon>
    </lineage>
</organism>
<proteinExistence type="predicted"/>
<evidence type="ECO:0000313" key="1">
    <source>
        <dbReference type="EMBL" id="CAB4318469.1"/>
    </source>
</evidence>
<name>A0A6J5XXT3_PRUAR</name>
<gene>
    <name evidence="1" type="ORF">ORAREDHAP_LOCUS45533</name>
</gene>